<sequence>MALTVNNQLSLLYDLLDEQQVDGYGQASEYQQIVRLVQSMMENDQLTDEQLTQLLPEIYNYGKQGESTKDTTAHITSNRQNIGNWTNIIQQANLE</sequence>
<name>A0ABV7CUK0_9BACI</name>
<organism evidence="1 2">
    <name type="scientific">Virgibacillus xinjiangensis</name>
    <dbReference type="NCBI Taxonomy" id="393090"/>
    <lineage>
        <taxon>Bacteria</taxon>
        <taxon>Bacillati</taxon>
        <taxon>Bacillota</taxon>
        <taxon>Bacilli</taxon>
        <taxon>Bacillales</taxon>
        <taxon>Bacillaceae</taxon>
        <taxon>Virgibacillus</taxon>
    </lineage>
</organism>
<gene>
    <name evidence="1" type="ORF">ACFOGI_07835</name>
</gene>
<keyword evidence="2" id="KW-1185">Reference proteome</keyword>
<comment type="caution">
    <text evidence="1">The sequence shown here is derived from an EMBL/GenBank/DDBJ whole genome shotgun (WGS) entry which is preliminary data.</text>
</comment>
<reference evidence="2" key="1">
    <citation type="journal article" date="2019" name="Int. J. Syst. Evol. Microbiol.">
        <title>The Global Catalogue of Microorganisms (GCM) 10K type strain sequencing project: providing services to taxonomists for standard genome sequencing and annotation.</title>
        <authorList>
            <consortium name="The Broad Institute Genomics Platform"/>
            <consortium name="The Broad Institute Genome Sequencing Center for Infectious Disease"/>
            <person name="Wu L."/>
            <person name="Ma J."/>
        </authorList>
    </citation>
    <scope>NUCLEOTIDE SEQUENCE [LARGE SCALE GENOMIC DNA]</scope>
    <source>
        <strain evidence="2">KCTC 13128</strain>
    </source>
</reference>
<dbReference type="Proteomes" id="UP001595279">
    <property type="component" value="Unassembled WGS sequence"/>
</dbReference>
<proteinExistence type="predicted"/>
<dbReference type="InterPro" id="IPR025547">
    <property type="entry name" value="YtzH"/>
</dbReference>
<dbReference type="RefSeq" id="WP_390271014.1">
    <property type="nucleotide sequence ID" value="NZ_JBHRSA010000031.1"/>
</dbReference>
<protein>
    <submittedName>
        <fullName evidence="1">YtzH-like family protein</fullName>
    </submittedName>
</protein>
<accession>A0ABV7CUK0</accession>
<dbReference type="Pfam" id="PF14165">
    <property type="entry name" value="YtzH"/>
    <property type="match status" value="1"/>
</dbReference>
<evidence type="ECO:0000313" key="1">
    <source>
        <dbReference type="EMBL" id="MFC3040161.1"/>
    </source>
</evidence>
<dbReference type="EMBL" id="JBHRSA010000031">
    <property type="protein sequence ID" value="MFC3040161.1"/>
    <property type="molecule type" value="Genomic_DNA"/>
</dbReference>
<evidence type="ECO:0000313" key="2">
    <source>
        <dbReference type="Proteomes" id="UP001595279"/>
    </source>
</evidence>